<keyword evidence="3 6" id="KW-0238">DNA-binding</keyword>
<dbReference type="InterPro" id="IPR010982">
    <property type="entry name" value="Lambda_DNA-bd_dom_sf"/>
</dbReference>
<keyword evidence="1" id="KW-0678">Repressor</keyword>
<feature type="domain" description="HTH lacI-type" evidence="5">
    <location>
        <begin position="6"/>
        <end position="61"/>
    </location>
</feature>
<evidence type="ECO:0000313" key="7">
    <source>
        <dbReference type="EMBL" id="RZI01058.1"/>
    </source>
</evidence>
<dbReference type="OrthoDB" id="9796186at2"/>
<dbReference type="Proteomes" id="UP000595942">
    <property type="component" value="Chromosome"/>
</dbReference>
<dbReference type="EMBL" id="CP068073">
    <property type="protein sequence ID" value="QQS81915.1"/>
    <property type="molecule type" value="Genomic_DNA"/>
</dbReference>
<name>A0A143PEW2_9STAP</name>
<evidence type="ECO:0000259" key="5">
    <source>
        <dbReference type="PROSITE" id="PS50932"/>
    </source>
</evidence>
<dbReference type="Gene3D" id="1.10.260.40">
    <property type="entry name" value="lambda repressor-like DNA-binding domains"/>
    <property type="match status" value="1"/>
</dbReference>
<dbReference type="KEGG" id="scv:A4G25_10235"/>
<dbReference type="AlphaFoldDB" id="A0A143PEW2"/>
<dbReference type="CDD" id="cd01392">
    <property type="entry name" value="HTH_LacI"/>
    <property type="match status" value="1"/>
</dbReference>
<keyword evidence="2" id="KW-0805">Transcription regulation</keyword>
<dbReference type="InterPro" id="IPR028082">
    <property type="entry name" value="Peripla_BP_I"/>
</dbReference>
<evidence type="ECO:0000313" key="8">
    <source>
        <dbReference type="Proteomes" id="UP000293854"/>
    </source>
</evidence>
<sequence>MKKSQPTLHDIARISGLSIATVNKILEDKRHVASDSARDKVVEALEMLGYEPSRYIQSLRGEQTKTIAFIIPRHDAYYASIIDAIEHQKGSESIRIIAMASNEKAERQDELIDWFVSQQVDGIIVSPVSAQMLIAQRWRDIPMLIIDNHIEDESLPYIGLNHEDSAYKAAEHLLKQQHEVIGLLLGNPEISTAADSRMGYKAALEDFNINMDERLITYQYSDLSMNATEKYGVEAIEQLLYSNRRPSAIIAANHALLTGVLHGLNDHGLKVPDDIAVVTLEENNWNTANQPQLTAVGIATKDIGAAIFKQLQRFFNGEDKEIKSNWLSSQLIIRDSSQ</sequence>
<dbReference type="PANTHER" id="PTHR30146:SF148">
    <property type="entry name" value="HTH-TYPE TRANSCRIPTIONAL REPRESSOR PURR-RELATED"/>
    <property type="match status" value="1"/>
</dbReference>
<dbReference type="SMART" id="SM00354">
    <property type="entry name" value="HTH_LACI"/>
    <property type="match status" value="1"/>
</dbReference>
<dbReference type="RefSeq" id="WP_047131611.1">
    <property type="nucleotide sequence ID" value="NZ_CP015114.1"/>
</dbReference>
<dbReference type="GO" id="GO:0003700">
    <property type="term" value="F:DNA-binding transcription factor activity"/>
    <property type="evidence" value="ECO:0007669"/>
    <property type="project" value="TreeGrafter"/>
</dbReference>
<dbReference type="Gene3D" id="3.40.50.2300">
    <property type="match status" value="2"/>
</dbReference>
<evidence type="ECO:0000256" key="3">
    <source>
        <dbReference type="ARBA" id="ARBA00023125"/>
    </source>
</evidence>
<gene>
    <name evidence="7" type="ORF">EIG99_09790</name>
    <name evidence="6" type="ORF">I6J05_08260</name>
</gene>
<protein>
    <submittedName>
        <fullName evidence="6">LacI family DNA-binding transcriptional regulator</fullName>
    </submittedName>
    <submittedName>
        <fullName evidence="7">LacI family transcriptional regulator</fullName>
    </submittedName>
</protein>
<evidence type="ECO:0000256" key="1">
    <source>
        <dbReference type="ARBA" id="ARBA00022491"/>
    </source>
</evidence>
<reference evidence="6 9" key="2">
    <citation type="submission" date="2021-01" db="EMBL/GenBank/DDBJ databases">
        <title>FDA dAtabase for Regulatory Grade micrObial Sequences (FDA-ARGOS): Supporting development and validation of Infectious Disease Dx tests.</title>
        <authorList>
            <person name="Sproer C."/>
            <person name="Gronow S."/>
            <person name="Severitt S."/>
            <person name="Schroder I."/>
            <person name="Tallon L."/>
            <person name="Sadzewicz L."/>
            <person name="Zhao X."/>
            <person name="Boylan J."/>
            <person name="Ott S."/>
            <person name="Bowen H."/>
            <person name="Vavikolanu K."/>
            <person name="Mehta A."/>
            <person name="Aluvathingal J."/>
            <person name="Nadendla S."/>
            <person name="Lowell S."/>
            <person name="Myers T."/>
            <person name="Yan Y."/>
            <person name="Sichtig H."/>
        </authorList>
    </citation>
    <scope>NUCLEOTIDE SEQUENCE [LARGE SCALE GENOMIC DNA]</scope>
    <source>
        <strain evidence="6 9">FDAARGOS_1148</strain>
    </source>
</reference>
<dbReference type="Pfam" id="PF13377">
    <property type="entry name" value="Peripla_BP_3"/>
    <property type="match status" value="1"/>
</dbReference>
<dbReference type="InterPro" id="IPR000843">
    <property type="entry name" value="HTH_LacI"/>
</dbReference>
<dbReference type="PANTHER" id="PTHR30146">
    <property type="entry name" value="LACI-RELATED TRANSCRIPTIONAL REPRESSOR"/>
    <property type="match status" value="1"/>
</dbReference>
<dbReference type="EMBL" id="RQTE01000198">
    <property type="protein sequence ID" value="RZI01058.1"/>
    <property type="molecule type" value="Genomic_DNA"/>
</dbReference>
<dbReference type="GO" id="GO:0000976">
    <property type="term" value="F:transcription cis-regulatory region binding"/>
    <property type="evidence" value="ECO:0007669"/>
    <property type="project" value="TreeGrafter"/>
</dbReference>
<evidence type="ECO:0000256" key="4">
    <source>
        <dbReference type="ARBA" id="ARBA00023163"/>
    </source>
</evidence>
<dbReference type="Proteomes" id="UP000293854">
    <property type="component" value="Unassembled WGS sequence"/>
</dbReference>
<accession>A0A143PEW2</accession>
<evidence type="ECO:0000313" key="6">
    <source>
        <dbReference type="EMBL" id="QQS81915.1"/>
    </source>
</evidence>
<dbReference type="SUPFAM" id="SSF53822">
    <property type="entry name" value="Periplasmic binding protein-like I"/>
    <property type="match status" value="1"/>
</dbReference>
<dbReference type="GeneID" id="93725729"/>
<keyword evidence="9" id="KW-1185">Reference proteome</keyword>
<reference evidence="7 8" key="1">
    <citation type="submission" date="2018-11" db="EMBL/GenBank/DDBJ databases">
        <title>Genomic profiling of Staphylococcus species from a Poultry farm system in KwaZulu-Natal, South Africa.</title>
        <authorList>
            <person name="Amoako D.G."/>
            <person name="Somboro A.M."/>
            <person name="Abia A.L.K."/>
            <person name="Bester L.A."/>
            <person name="Essack S.Y."/>
        </authorList>
    </citation>
    <scope>NUCLEOTIDE SEQUENCE [LARGE SCALE GENOMIC DNA]</scope>
    <source>
        <strain evidence="7 8">SA11</strain>
    </source>
</reference>
<dbReference type="Pfam" id="PF00356">
    <property type="entry name" value="LacI"/>
    <property type="match status" value="1"/>
</dbReference>
<organism evidence="7 8">
    <name type="scientific">Staphylococcus condimenti</name>
    <dbReference type="NCBI Taxonomy" id="70255"/>
    <lineage>
        <taxon>Bacteria</taxon>
        <taxon>Bacillati</taxon>
        <taxon>Bacillota</taxon>
        <taxon>Bacilli</taxon>
        <taxon>Bacillales</taxon>
        <taxon>Staphylococcaceae</taxon>
        <taxon>Staphylococcus</taxon>
    </lineage>
</organism>
<dbReference type="SUPFAM" id="SSF47413">
    <property type="entry name" value="lambda repressor-like DNA-binding domains"/>
    <property type="match status" value="1"/>
</dbReference>
<keyword evidence="4" id="KW-0804">Transcription</keyword>
<evidence type="ECO:0000256" key="2">
    <source>
        <dbReference type="ARBA" id="ARBA00023015"/>
    </source>
</evidence>
<dbReference type="InterPro" id="IPR046335">
    <property type="entry name" value="LacI/GalR-like_sensor"/>
</dbReference>
<dbReference type="PROSITE" id="PS50932">
    <property type="entry name" value="HTH_LACI_2"/>
    <property type="match status" value="1"/>
</dbReference>
<evidence type="ECO:0000313" key="9">
    <source>
        <dbReference type="Proteomes" id="UP000595942"/>
    </source>
</evidence>
<proteinExistence type="predicted"/>